<protein>
    <submittedName>
        <fullName evidence="2">Uncharacterized protein</fullName>
    </submittedName>
</protein>
<dbReference type="AlphaFoldDB" id="A0A5B9QTE7"/>
<dbReference type="OrthoDB" id="247927at2"/>
<evidence type="ECO:0000313" key="2">
    <source>
        <dbReference type="EMBL" id="QEG41020.1"/>
    </source>
</evidence>
<keyword evidence="1" id="KW-0732">Signal</keyword>
<accession>A0A5B9QTE7</accession>
<feature type="signal peptide" evidence="1">
    <location>
        <begin position="1"/>
        <end position="24"/>
    </location>
</feature>
<reference evidence="2 3" key="1">
    <citation type="submission" date="2019-08" db="EMBL/GenBank/DDBJ databases">
        <title>Deep-cultivation of Planctomycetes and their phenomic and genomic characterization uncovers novel biology.</title>
        <authorList>
            <person name="Wiegand S."/>
            <person name="Jogler M."/>
            <person name="Boedeker C."/>
            <person name="Pinto D."/>
            <person name="Vollmers J."/>
            <person name="Rivas-Marin E."/>
            <person name="Kohn T."/>
            <person name="Peeters S.H."/>
            <person name="Heuer A."/>
            <person name="Rast P."/>
            <person name="Oberbeckmann S."/>
            <person name="Bunk B."/>
            <person name="Jeske O."/>
            <person name="Meyerdierks A."/>
            <person name="Storesund J.E."/>
            <person name="Kallscheuer N."/>
            <person name="Luecker S."/>
            <person name="Lage O.M."/>
            <person name="Pohl T."/>
            <person name="Merkel B.J."/>
            <person name="Hornburger P."/>
            <person name="Mueller R.-W."/>
            <person name="Bruemmer F."/>
            <person name="Labrenz M."/>
            <person name="Spormann A.M."/>
            <person name="Op den Camp H."/>
            <person name="Overmann J."/>
            <person name="Amann R."/>
            <person name="Jetten M.S.M."/>
            <person name="Mascher T."/>
            <person name="Medema M.H."/>
            <person name="Devos D.P."/>
            <person name="Kaster A.-K."/>
            <person name="Ovreas L."/>
            <person name="Rohde M."/>
            <person name="Galperin M.Y."/>
            <person name="Jogler C."/>
        </authorList>
    </citation>
    <scope>NUCLEOTIDE SEQUENCE [LARGE SCALE GENOMIC DNA]</scope>
    <source>
        <strain evidence="2 3">UC8</strain>
    </source>
</reference>
<dbReference type="RefSeq" id="WP_068133944.1">
    <property type="nucleotide sequence ID" value="NZ_CP042914.1"/>
</dbReference>
<proteinExistence type="predicted"/>
<evidence type="ECO:0000313" key="3">
    <source>
        <dbReference type="Proteomes" id="UP000325286"/>
    </source>
</evidence>
<dbReference type="Proteomes" id="UP000325286">
    <property type="component" value="Chromosome"/>
</dbReference>
<name>A0A5B9QTE7_9BACT</name>
<evidence type="ECO:0000256" key="1">
    <source>
        <dbReference type="SAM" id="SignalP"/>
    </source>
</evidence>
<dbReference type="KEGG" id="rul:UC8_30380"/>
<sequence precursor="true">MNLDNAIARFVLVVVCLAPLTAGADELPFRTDADTDDAKPWFELVDGEFPPEHSAHAISGELIRVDHLERQFYLRVDRDDSQQRGNWDLPLDATMLPYGSIYYHGAPAALQDIPLGTHMHGLFYVKASDDQSPPPPGRYGRTTKEVKFKRCFRLEDEFSFHRRQQQQWVIESVDLDDHKLTAVLQQDGKPLGAAKTFDLLNSSRVMVGDGFGTLESLQPGHTVLFNLTWVTLYGPGRILQIWTDQPSRDLATTHQLQRHHQHVRERGLPGWVEAVDDEAEIVTITFFDGVDPALFEALHGTSDETHGWPFAKPEDDPKAPKGGIAVARQSLMTYDPVNDRKGGNILSIVDIPKQPGCGGVQIRVQCGMLLEGFRPKHIVRFYPAPWKVEALPREEQFHGRE</sequence>
<feature type="chain" id="PRO_5022886929" evidence="1">
    <location>
        <begin position="25"/>
        <end position="401"/>
    </location>
</feature>
<organism evidence="2 3">
    <name type="scientific">Roseimaritima ulvae</name>
    <dbReference type="NCBI Taxonomy" id="980254"/>
    <lineage>
        <taxon>Bacteria</taxon>
        <taxon>Pseudomonadati</taxon>
        <taxon>Planctomycetota</taxon>
        <taxon>Planctomycetia</taxon>
        <taxon>Pirellulales</taxon>
        <taxon>Pirellulaceae</taxon>
        <taxon>Roseimaritima</taxon>
    </lineage>
</organism>
<keyword evidence="3" id="KW-1185">Reference proteome</keyword>
<dbReference type="EMBL" id="CP042914">
    <property type="protein sequence ID" value="QEG41020.1"/>
    <property type="molecule type" value="Genomic_DNA"/>
</dbReference>
<gene>
    <name evidence="2" type="ORF">UC8_30380</name>
</gene>